<dbReference type="KEGG" id="ehx:EMIHUDRAFT_254366"/>
<evidence type="ECO:0000256" key="1">
    <source>
        <dbReference type="SAM" id="MobiDB-lite"/>
    </source>
</evidence>
<dbReference type="PaxDb" id="2903-EOD26965"/>
<dbReference type="HOGENOM" id="CLU_1996875_0_0_1"/>
<sequence length="125" mass="12736">MNTHARTREPHAQYILATKTAWQARAVAGLEARSRHALGVSASPRSRVTVRESGSGLPCHGSDGALLPAATAERCEAGGAAAAADQTPRRVSAAAAASPRECGEETYAPPLYVSSAAAALSERGG</sequence>
<name>A0A0D3JTY0_EMIH1</name>
<evidence type="ECO:0000313" key="3">
    <source>
        <dbReference type="Proteomes" id="UP000013827"/>
    </source>
</evidence>
<dbReference type="AlphaFoldDB" id="A0A0D3JTY0"/>
<reference evidence="3" key="1">
    <citation type="journal article" date="2013" name="Nature">
        <title>Pan genome of the phytoplankton Emiliania underpins its global distribution.</title>
        <authorList>
            <person name="Read B.A."/>
            <person name="Kegel J."/>
            <person name="Klute M.J."/>
            <person name="Kuo A."/>
            <person name="Lefebvre S.C."/>
            <person name="Maumus F."/>
            <person name="Mayer C."/>
            <person name="Miller J."/>
            <person name="Monier A."/>
            <person name="Salamov A."/>
            <person name="Young J."/>
            <person name="Aguilar M."/>
            <person name="Claverie J.M."/>
            <person name="Frickenhaus S."/>
            <person name="Gonzalez K."/>
            <person name="Herman E.K."/>
            <person name="Lin Y.C."/>
            <person name="Napier J."/>
            <person name="Ogata H."/>
            <person name="Sarno A.F."/>
            <person name="Shmutz J."/>
            <person name="Schroeder D."/>
            <person name="de Vargas C."/>
            <person name="Verret F."/>
            <person name="von Dassow P."/>
            <person name="Valentin K."/>
            <person name="Van de Peer Y."/>
            <person name="Wheeler G."/>
            <person name="Dacks J.B."/>
            <person name="Delwiche C.F."/>
            <person name="Dyhrman S.T."/>
            <person name="Glockner G."/>
            <person name="John U."/>
            <person name="Richards T."/>
            <person name="Worden A.Z."/>
            <person name="Zhang X."/>
            <person name="Grigoriev I.V."/>
            <person name="Allen A.E."/>
            <person name="Bidle K."/>
            <person name="Borodovsky M."/>
            <person name="Bowler C."/>
            <person name="Brownlee C."/>
            <person name="Cock J.M."/>
            <person name="Elias M."/>
            <person name="Gladyshev V.N."/>
            <person name="Groth M."/>
            <person name="Guda C."/>
            <person name="Hadaegh A."/>
            <person name="Iglesias-Rodriguez M.D."/>
            <person name="Jenkins J."/>
            <person name="Jones B.M."/>
            <person name="Lawson T."/>
            <person name="Leese F."/>
            <person name="Lindquist E."/>
            <person name="Lobanov A."/>
            <person name="Lomsadze A."/>
            <person name="Malik S.B."/>
            <person name="Marsh M.E."/>
            <person name="Mackinder L."/>
            <person name="Mock T."/>
            <person name="Mueller-Roeber B."/>
            <person name="Pagarete A."/>
            <person name="Parker M."/>
            <person name="Probert I."/>
            <person name="Quesneville H."/>
            <person name="Raines C."/>
            <person name="Rensing S.A."/>
            <person name="Riano-Pachon D.M."/>
            <person name="Richier S."/>
            <person name="Rokitta S."/>
            <person name="Shiraiwa Y."/>
            <person name="Soanes D.M."/>
            <person name="van der Giezen M."/>
            <person name="Wahlund T.M."/>
            <person name="Williams B."/>
            <person name="Wilson W."/>
            <person name="Wolfe G."/>
            <person name="Wurch L.L."/>
        </authorList>
    </citation>
    <scope>NUCLEOTIDE SEQUENCE</scope>
</reference>
<reference evidence="2" key="2">
    <citation type="submission" date="2024-10" db="UniProtKB">
        <authorList>
            <consortium name="EnsemblProtists"/>
        </authorList>
    </citation>
    <scope>IDENTIFICATION</scope>
</reference>
<evidence type="ECO:0000313" key="2">
    <source>
        <dbReference type="EnsemblProtists" id="EOD26965"/>
    </source>
</evidence>
<proteinExistence type="predicted"/>
<dbReference type="RefSeq" id="XP_005779394.1">
    <property type="nucleotide sequence ID" value="XM_005779337.1"/>
</dbReference>
<keyword evidence="3" id="KW-1185">Reference proteome</keyword>
<protein>
    <submittedName>
        <fullName evidence="2">Uncharacterized protein</fullName>
    </submittedName>
</protein>
<feature type="region of interest" description="Disordered" evidence="1">
    <location>
        <begin position="40"/>
        <end position="61"/>
    </location>
</feature>
<dbReference type="EnsemblProtists" id="EOD26965">
    <property type="protein sequence ID" value="EOD26965"/>
    <property type="gene ID" value="EMIHUDRAFT_254366"/>
</dbReference>
<accession>A0A0D3JTY0</accession>
<organism evidence="2 3">
    <name type="scientific">Emiliania huxleyi (strain CCMP1516)</name>
    <dbReference type="NCBI Taxonomy" id="280463"/>
    <lineage>
        <taxon>Eukaryota</taxon>
        <taxon>Haptista</taxon>
        <taxon>Haptophyta</taxon>
        <taxon>Prymnesiophyceae</taxon>
        <taxon>Isochrysidales</taxon>
        <taxon>Noelaerhabdaceae</taxon>
        <taxon>Emiliania</taxon>
    </lineage>
</organism>
<dbReference type="GeneID" id="17272512"/>
<dbReference type="Proteomes" id="UP000013827">
    <property type="component" value="Unassembled WGS sequence"/>
</dbReference>